<dbReference type="PANTHER" id="PTHR35609">
    <property type="entry name" value="MACRO DOMAIN-CONTAINING PROTEIN"/>
    <property type="match status" value="1"/>
</dbReference>
<dbReference type="PANTHER" id="PTHR35609:SF1">
    <property type="entry name" value="MACRO DOMAIN-CONTAINING PROTEIN"/>
    <property type="match status" value="1"/>
</dbReference>
<sequence length="209" mass="23457">MLSPISEHFPCQNGYVILTDKQTKFPKYNSKEYFKLLLEANTIYHKDVQVLTGHRTKSTTALNNSTNDVIELVNDPKQLVDQYFASALNFSQGKTGADNMNAPQSDVKAHFCLDMAYQGVYLSAIHHNRSQIYLTLVGGGAFGNPKEWIFDAIISAHHKWGVSGMTSLKKVTLVCWNVEDIPNSAVEQMKQSGIPLVLQKKYIDFKGKK</sequence>
<protein>
    <submittedName>
        <fullName evidence="1">Uncharacterized protein</fullName>
    </submittedName>
</protein>
<accession>A0A6B2LB96</accession>
<dbReference type="EMBL" id="GIBP01005344">
    <property type="protein sequence ID" value="NDV34313.1"/>
    <property type="molecule type" value="Transcribed_RNA"/>
</dbReference>
<organism evidence="1">
    <name type="scientific">Arcella intermedia</name>
    <dbReference type="NCBI Taxonomy" id="1963864"/>
    <lineage>
        <taxon>Eukaryota</taxon>
        <taxon>Amoebozoa</taxon>
        <taxon>Tubulinea</taxon>
        <taxon>Elardia</taxon>
        <taxon>Arcellinida</taxon>
        <taxon>Sphaerothecina</taxon>
        <taxon>Arcellidae</taxon>
        <taxon>Arcella</taxon>
    </lineage>
</organism>
<evidence type="ECO:0000313" key="1">
    <source>
        <dbReference type="EMBL" id="NDV34313.1"/>
    </source>
</evidence>
<reference evidence="1" key="1">
    <citation type="journal article" date="2020" name="J. Eukaryot. Microbiol.">
        <title>De novo Sequencing, Assembly and Annotation of the Transcriptome for the Free-Living Testate Amoeba Arcella intermedia.</title>
        <authorList>
            <person name="Ribeiro G.M."/>
            <person name="Porfirio-Sousa A.L."/>
            <person name="Maurer-Alcala X.X."/>
            <person name="Katz L.A."/>
            <person name="Lahr D.J.G."/>
        </authorList>
    </citation>
    <scope>NUCLEOTIDE SEQUENCE</scope>
</reference>
<dbReference type="InterPro" id="IPR043472">
    <property type="entry name" value="Macro_dom-like"/>
</dbReference>
<dbReference type="AlphaFoldDB" id="A0A6B2LB96"/>
<name>A0A6B2LB96_9EUKA</name>
<dbReference type="SUPFAM" id="SSF52949">
    <property type="entry name" value="Macro domain-like"/>
    <property type="match status" value="1"/>
</dbReference>
<proteinExistence type="predicted"/>